<dbReference type="Pfam" id="PF00596">
    <property type="entry name" value="Aldolase_II"/>
    <property type="match status" value="1"/>
</dbReference>
<comment type="similarity">
    <text evidence="1">Belongs to the aldolase class II family. Adducin subfamily.</text>
</comment>
<dbReference type="GO" id="GO:0005856">
    <property type="term" value="C:cytoskeleton"/>
    <property type="evidence" value="ECO:0007669"/>
    <property type="project" value="TreeGrafter"/>
</dbReference>
<dbReference type="GO" id="GO:0005886">
    <property type="term" value="C:plasma membrane"/>
    <property type="evidence" value="ECO:0007669"/>
    <property type="project" value="UniProtKB-SubCell"/>
</dbReference>
<feature type="domain" description="Class II aldolase/adducin N-terminal" evidence="2">
    <location>
        <begin position="45"/>
        <end position="89"/>
    </location>
</feature>
<dbReference type="Proteomes" id="UP000735302">
    <property type="component" value="Unassembled WGS sequence"/>
</dbReference>
<evidence type="ECO:0000256" key="1">
    <source>
        <dbReference type="ARBA" id="ARBA00006274"/>
    </source>
</evidence>
<dbReference type="EMBL" id="BLXT01004605">
    <property type="protein sequence ID" value="GFO15248.1"/>
    <property type="molecule type" value="Genomic_DNA"/>
</dbReference>
<dbReference type="GO" id="GO:0051015">
    <property type="term" value="F:actin filament binding"/>
    <property type="evidence" value="ECO:0007669"/>
    <property type="project" value="TreeGrafter"/>
</dbReference>
<comment type="caution">
    <text evidence="3">The sequence shown here is derived from an EMBL/GenBank/DDBJ whole genome shotgun (WGS) entry which is preliminary data.</text>
</comment>
<name>A0AAV4B6L1_9GAST</name>
<sequence>MELIPWQANGGLGNFVTASSIVPVNDLKGPKPSSYTEGEVQLRCKLAALYRLVELCGWSHGIYNHISARVEGKEEHFLLNPFGMMYSEMFAYVSK</sequence>
<evidence type="ECO:0000313" key="4">
    <source>
        <dbReference type="Proteomes" id="UP000735302"/>
    </source>
</evidence>
<dbReference type="SUPFAM" id="SSF53639">
    <property type="entry name" value="AraD/HMP-PK domain-like"/>
    <property type="match status" value="1"/>
</dbReference>
<organism evidence="3 4">
    <name type="scientific">Plakobranchus ocellatus</name>
    <dbReference type="NCBI Taxonomy" id="259542"/>
    <lineage>
        <taxon>Eukaryota</taxon>
        <taxon>Metazoa</taxon>
        <taxon>Spiralia</taxon>
        <taxon>Lophotrochozoa</taxon>
        <taxon>Mollusca</taxon>
        <taxon>Gastropoda</taxon>
        <taxon>Heterobranchia</taxon>
        <taxon>Euthyneura</taxon>
        <taxon>Panpulmonata</taxon>
        <taxon>Sacoglossa</taxon>
        <taxon>Placobranchoidea</taxon>
        <taxon>Plakobranchidae</taxon>
        <taxon>Plakobranchus</taxon>
    </lineage>
</organism>
<dbReference type="InterPro" id="IPR036409">
    <property type="entry name" value="Aldolase_II/adducin_N_sf"/>
</dbReference>
<gene>
    <name evidence="3" type="ORF">PoB_004175300</name>
</gene>
<evidence type="ECO:0000313" key="3">
    <source>
        <dbReference type="EMBL" id="GFO15248.1"/>
    </source>
</evidence>
<dbReference type="InterPro" id="IPR001303">
    <property type="entry name" value="Aldolase_II/adducin_N"/>
</dbReference>
<dbReference type="GO" id="GO:0014069">
    <property type="term" value="C:postsynaptic density"/>
    <property type="evidence" value="ECO:0007669"/>
    <property type="project" value="TreeGrafter"/>
</dbReference>
<evidence type="ECO:0000259" key="2">
    <source>
        <dbReference type="Pfam" id="PF00596"/>
    </source>
</evidence>
<proteinExistence type="inferred from homology"/>
<keyword evidence="4" id="KW-1185">Reference proteome</keyword>
<protein>
    <submittedName>
        <fullName evidence="3">Hu-li tai shao</fullName>
    </submittedName>
</protein>
<dbReference type="PANTHER" id="PTHR10672">
    <property type="entry name" value="ADDUCIN"/>
    <property type="match status" value="1"/>
</dbReference>
<dbReference type="InterPro" id="IPR051017">
    <property type="entry name" value="Aldolase-II_Adducin_sf"/>
</dbReference>
<dbReference type="Gene3D" id="3.40.225.10">
    <property type="entry name" value="Class II aldolase/adducin N-terminal domain"/>
    <property type="match status" value="1"/>
</dbReference>
<accession>A0AAV4B6L1</accession>
<reference evidence="3 4" key="1">
    <citation type="journal article" date="2021" name="Elife">
        <title>Chloroplast acquisition without the gene transfer in kleptoplastic sea slugs, Plakobranchus ocellatus.</title>
        <authorList>
            <person name="Maeda T."/>
            <person name="Takahashi S."/>
            <person name="Yoshida T."/>
            <person name="Shimamura S."/>
            <person name="Takaki Y."/>
            <person name="Nagai Y."/>
            <person name="Toyoda A."/>
            <person name="Suzuki Y."/>
            <person name="Arimoto A."/>
            <person name="Ishii H."/>
            <person name="Satoh N."/>
            <person name="Nishiyama T."/>
            <person name="Hasebe M."/>
            <person name="Maruyama T."/>
            <person name="Minagawa J."/>
            <person name="Obokata J."/>
            <person name="Shigenobu S."/>
        </authorList>
    </citation>
    <scope>NUCLEOTIDE SEQUENCE [LARGE SCALE GENOMIC DNA]</scope>
</reference>
<dbReference type="AlphaFoldDB" id="A0AAV4B6L1"/>
<dbReference type="PANTHER" id="PTHR10672:SF3">
    <property type="entry name" value="PROTEIN HU-LI TAI SHAO"/>
    <property type="match status" value="1"/>
</dbReference>